<evidence type="ECO:0000259" key="1">
    <source>
        <dbReference type="Pfam" id="PF13649"/>
    </source>
</evidence>
<feature type="domain" description="Methyltransferase" evidence="1">
    <location>
        <begin position="39"/>
        <end position="136"/>
    </location>
</feature>
<dbReference type="InterPro" id="IPR041698">
    <property type="entry name" value="Methyltransf_25"/>
</dbReference>
<dbReference type="SUPFAM" id="SSF53335">
    <property type="entry name" value="S-adenosyl-L-methionine-dependent methyltransferases"/>
    <property type="match status" value="1"/>
</dbReference>
<proteinExistence type="predicted"/>
<dbReference type="GO" id="GO:0032259">
    <property type="term" value="P:methylation"/>
    <property type="evidence" value="ECO:0007669"/>
    <property type="project" value="UniProtKB-KW"/>
</dbReference>
<dbReference type="Gene3D" id="3.40.50.150">
    <property type="entry name" value="Vaccinia Virus protein VP39"/>
    <property type="match status" value="1"/>
</dbReference>
<dbReference type="RefSeq" id="WP_184846613.1">
    <property type="nucleotide sequence ID" value="NZ_JACHMN010000003.1"/>
</dbReference>
<accession>A0A841C588</accession>
<dbReference type="Pfam" id="PF13649">
    <property type="entry name" value="Methyltransf_25"/>
    <property type="match status" value="1"/>
</dbReference>
<evidence type="ECO:0000313" key="2">
    <source>
        <dbReference type="EMBL" id="MBB5874459.1"/>
    </source>
</evidence>
<dbReference type="InterPro" id="IPR029063">
    <property type="entry name" value="SAM-dependent_MTases_sf"/>
</dbReference>
<dbReference type="AlphaFoldDB" id="A0A841C588"/>
<keyword evidence="2" id="KW-0808">Transferase</keyword>
<comment type="caution">
    <text evidence="2">The sequence shown here is derived from an EMBL/GenBank/DDBJ whole genome shotgun (WGS) entry which is preliminary data.</text>
</comment>
<dbReference type="Proteomes" id="UP000587527">
    <property type="component" value="Unassembled WGS sequence"/>
</dbReference>
<reference evidence="2 3" key="1">
    <citation type="submission" date="2020-08" db="EMBL/GenBank/DDBJ databases">
        <title>Sequencing the genomes of 1000 actinobacteria strains.</title>
        <authorList>
            <person name="Klenk H.-P."/>
        </authorList>
    </citation>
    <scope>NUCLEOTIDE SEQUENCE [LARGE SCALE GENOMIC DNA]</scope>
    <source>
        <strain evidence="2 3">DSM 45362</strain>
    </source>
</reference>
<name>A0A841C588_9ACTN</name>
<organism evidence="2 3">
    <name type="scientific">Allocatelliglobosispora scoriae</name>
    <dbReference type="NCBI Taxonomy" id="643052"/>
    <lineage>
        <taxon>Bacteria</taxon>
        <taxon>Bacillati</taxon>
        <taxon>Actinomycetota</taxon>
        <taxon>Actinomycetes</taxon>
        <taxon>Micromonosporales</taxon>
        <taxon>Micromonosporaceae</taxon>
        <taxon>Allocatelliglobosispora</taxon>
    </lineage>
</organism>
<keyword evidence="2" id="KW-0489">Methyltransferase</keyword>
<dbReference type="EMBL" id="JACHMN010000003">
    <property type="protein sequence ID" value="MBB5874459.1"/>
    <property type="molecule type" value="Genomic_DNA"/>
</dbReference>
<dbReference type="GO" id="GO:0008168">
    <property type="term" value="F:methyltransferase activity"/>
    <property type="evidence" value="ECO:0007669"/>
    <property type="project" value="UniProtKB-KW"/>
</dbReference>
<evidence type="ECO:0000313" key="3">
    <source>
        <dbReference type="Proteomes" id="UP000587527"/>
    </source>
</evidence>
<sequence length="244" mass="25925">MTDTYSVTAEFYDLLQATQFLRTAERLLDRWLGTPHVGILDIGAGTGLATCLMVGRSDVTVHAVEPAAGMRSVMLSRLAGRSELLSRVRVHARGLQDLGLSGVADFAWCLNTMGSLSRAERAAGLAALATAVVPGGTLVVQRPPAEPGAERADLPSWQLGGDLYSGEVACVPTGPELVEWRFTYRVARDGILIREESETFAGHLATEAEFAEQLAAAGFAPVGTDEPDVVIARRIRVRPATPAG</sequence>
<keyword evidence="3" id="KW-1185">Reference proteome</keyword>
<protein>
    <submittedName>
        <fullName evidence="2">SAM-dependent methyltransferase</fullName>
    </submittedName>
</protein>
<gene>
    <name evidence="2" type="ORF">F4553_007893</name>
</gene>